<gene>
    <name evidence="3" type="ORF">HINF_LOCUS3849</name>
    <name evidence="4" type="ORF">HINF_LOCUS50518</name>
</gene>
<evidence type="ECO:0000256" key="2">
    <source>
        <dbReference type="SAM" id="SignalP"/>
    </source>
</evidence>
<reference evidence="3" key="1">
    <citation type="submission" date="2023-06" db="EMBL/GenBank/DDBJ databases">
        <authorList>
            <person name="Kurt Z."/>
        </authorList>
    </citation>
    <scope>NUCLEOTIDE SEQUENCE</scope>
</reference>
<feature type="chain" id="PRO_5041662984" evidence="2">
    <location>
        <begin position="24"/>
        <end position="252"/>
    </location>
</feature>
<feature type="transmembrane region" description="Helical" evidence="1">
    <location>
        <begin position="216"/>
        <end position="240"/>
    </location>
</feature>
<evidence type="ECO:0000313" key="3">
    <source>
        <dbReference type="EMBL" id="CAI9916204.1"/>
    </source>
</evidence>
<reference evidence="4 5" key="2">
    <citation type="submission" date="2024-07" db="EMBL/GenBank/DDBJ databases">
        <authorList>
            <person name="Akdeniz Z."/>
        </authorList>
    </citation>
    <scope>NUCLEOTIDE SEQUENCE [LARGE SCALE GENOMIC DNA]</scope>
</reference>
<keyword evidence="1" id="KW-0472">Membrane</keyword>
<evidence type="ECO:0000256" key="1">
    <source>
        <dbReference type="SAM" id="Phobius"/>
    </source>
</evidence>
<name>A0AA86NAP4_9EUKA</name>
<dbReference type="EMBL" id="CATOUU010000094">
    <property type="protein sequence ID" value="CAI9916204.1"/>
    <property type="molecule type" value="Genomic_DNA"/>
</dbReference>
<dbReference type="AlphaFoldDB" id="A0AA86NAP4"/>
<keyword evidence="2" id="KW-0732">Signal</keyword>
<keyword evidence="5" id="KW-1185">Reference proteome</keyword>
<protein>
    <submittedName>
        <fullName evidence="4">Hypothetical_protein</fullName>
    </submittedName>
</protein>
<sequence>MIIILPSLLTCSIYVSFKTPTGACVQCLDCMDVTLELEGFFNILASEPFYDNESKCAVYPFDSDKIGMDADVYVHSTDLTNIYRTELNEYKYIITSDNTNISINLLYLYPLYYSVNVQYQHGNEQITLANIKVNLKSLENELNVISETDITGNVIFQYTDANQFMMGMQYMITVSDETTTFKTLQTVQKPIGARSDLTLQLELNEQEEQKHKSKPIFGVMIGFVCTIVLISIVFIVLYAFKGKQGYQTAMQQ</sequence>
<keyword evidence="1" id="KW-1133">Transmembrane helix</keyword>
<dbReference type="EMBL" id="CAXDID020000242">
    <property type="protein sequence ID" value="CAL6062953.1"/>
    <property type="molecule type" value="Genomic_DNA"/>
</dbReference>
<organism evidence="3">
    <name type="scientific">Hexamita inflata</name>
    <dbReference type="NCBI Taxonomy" id="28002"/>
    <lineage>
        <taxon>Eukaryota</taxon>
        <taxon>Metamonada</taxon>
        <taxon>Diplomonadida</taxon>
        <taxon>Hexamitidae</taxon>
        <taxon>Hexamitinae</taxon>
        <taxon>Hexamita</taxon>
    </lineage>
</organism>
<dbReference type="Proteomes" id="UP001642409">
    <property type="component" value="Unassembled WGS sequence"/>
</dbReference>
<keyword evidence="1" id="KW-0812">Transmembrane</keyword>
<accession>A0AA86NAP4</accession>
<evidence type="ECO:0000313" key="5">
    <source>
        <dbReference type="Proteomes" id="UP001642409"/>
    </source>
</evidence>
<proteinExistence type="predicted"/>
<feature type="signal peptide" evidence="2">
    <location>
        <begin position="1"/>
        <end position="23"/>
    </location>
</feature>
<comment type="caution">
    <text evidence="3">The sequence shown here is derived from an EMBL/GenBank/DDBJ whole genome shotgun (WGS) entry which is preliminary data.</text>
</comment>
<evidence type="ECO:0000313" key="4">
    <source>
        <dbReference type="EMBL" id="CAL6062953.1"/>
    </source>
</evidence>